<dbReference type="Gene3D" id="1.10.510.10">
    <property type="entry name" value="Transferase(Phosphotransferase) domain 1"/>
    <property type="match status" value="1"/>
</dbReference>
<feature type="transmembrane region" description="Helical" evidence="5">
    <location>
        <begin position="357"/>
        <end position="379"/>
    </location>
</feature>
<keyword evidence="5" id="KW-0472">Membrane</keyword>
<dbReference type="PANTHER" id="PTHR24345">
    <property type="entry name" value="SERINE/THREONINE-PROTEIN KINASE PLK"/>
    <property type="match status" value="1"/>
</dbReference>
<evidence type="ECO:0000259" key="6">
    <source>
        <dbReference type="PROSITE" id="PS50011"/>
    </source>
</evidence>
<evidence type="ECO:0000313" key="7">
    <source>
        <dbReference type="EMBL" id="CEL73475.1"/>
    </source>
</evidence>
<dbReference type="AlphaFoldDB" id="A0A0F7V045"/>
<protein>
    <submittedName>
        <fullName evidence="7">Rhoptry kinase family protein ROP29</fullName>
    </submittedName>
</protein>
<dbReference type="Pfam" id="PF00069">
    <property type="entry name" value="Pkinase"/>
    <property type="match status" value="1"/>
</dbReference>
<evidence type="ECO:0000256" key="2">
    <source>
        <dbReference type="ARBA" id="ARBA00022840"/>
    </source>
</evidence>
<dbReference type="PROSITE" id="PS00108">
    <property type="entry name" value="PROTEIN_KINASE_ST"/>
    <property type="match status" value="1"/>
</dbReference>
<dbReference type="InterPro" id="IPR008271">
    <property type="entry name" value="Ser/Thr_kinase_AS"/>
</dbReference>
<dbReference type="InterPro" id="IPR017441">
    <property type="entry name" value="Protein_kinase_ATP_BS"/>
</dbReference>
<reference evidence="7" key="1">
    <citation type="journal article" date="2015" name="PLoS ONE">
        <title>Comprehensive Evaluation of Toxoplasma gondii VEG and Neospora caninum LIV Genomes with Tachyzoite Stage Transcriptome and Proteome Defines Novel Transcript Features.</title>
        <authorList>
            <person name="Ramaprasad A."/>
            <person name="Mourier T."/>
            <person name="Naeem R."/>
            <person name="Malas T.B."/>
            <person name="Moussa E."/>
            <person name="Panigrahi A."/>
            <person name="Vermont S.J."/>
            <person name="Otto T.D."/>
            <person name="Wastling J."/>
            <person name="Pain A."/>
        </authorList>
    </citation>
    <scope>NUCLEOTIDE SEQUENCE</scope>
    <source>
        <strain evidence="7">VEG</strain>
    </source>
</reference>
<dbReference type="GO" id="GO:0005524">
    <property type="term" value="F:ATP binding"/>
    <property type="evidence" value="ECO:0007669"/>
    <property type="project" value="UniProtKB-UniRule"/>
</dbReference>
<dbReference type="GO" id="GO:0005634">
    <property type="term" value="C:nucleus"/>
    <property type="evidence" value="ECO:0007669"/>
    <property type="project" value="TreeGrafter"/>
</dbReference>
<sequence length="573" mass="62522">MQLPSRTRILYHWSATQRDCVKMKKAVLPRVGLCFIVAMLLKRYPSDQCVANLGSTPNESSIRRPGEADSAPQGSPTAINEHLGKAYGDRRRPIQGTTHTRIWPRGRLWALSRLPAAERELLEGASIREDLTSGVRGVLTKKGTRARTTKRHDLVAVTSGEHYWNQGLVYHEEQTAPHVAASSSFMQSTTSLATPADLNAPVDTQGQLDINSVLKNRPPAEAQLSPREIAAKTHFEAMFAKGLQLTVESIFTGETFTLTKPARFLGWGSTAIVFGLHRVKAGGASAPQQLAAKINVRSLQELQHLSSSQKKTALEDIQERFLQEESSARNALQHVTPETALEHGVLFPVDVCRISKLFSGFCAGISYVILPVLALFPVFTCDLQQVVKSGLSRAAKLYITRQLLQAVAWLHANGVAHNDLKLENVLLSAEGKAVIADFGFAVKLGTASAIQFTAPYLDPQTAEAVPQEKTKTTASEERDAWALATLLFLLWCGSFPYVSDEQADLPTSDLLKLLVTLGKTEKPAPNFHLCKDLPPAVGHLVTAFLQWNSDNRSRPGDVLDDFLAATVSEGASA</sequence>
<keyword evidence="5" id="KW-0812">Transmembrane</keyword>
<accession>A0A0F7V045</accession>
<keyword evidence="2 3" id="KW-0067">ATP-binding</keyword>
<dbReference type="EMBL" id="LN714495">
    <property type="protein sequence ID" value="CEL73475.1"/>
    <property type="molecule type" value="Genomic_DNA"/>
</dbReference>
<keyword evidence="7" id="KW-0418">Kinase</keyword>
<dbReference type="SUPFAM" id="SSF56112">
    <property type="entry name" value="Protein kinase-like (PK-like)"/>
    <property type="match status" value="1"/>
</dbReference>
<dbReference type="InterPro" id="IPR011009">
    <property type="entry name" value="Kinase-like_dom_sf"/>
</dbReference>
<feature type="region of interest" description="Disordered" evidence="4">
    <location>
        <begin position="55"/>
        <end position="98"/>
    </location>
</feature>
<feature type="binding site" evidence="3">
    <location>
        <position position="293"/>
    </location>
    <ligand>
        <name>ATP</name>
        <dbReference type="ChEBI" id="CHEBI:30616"/>
    </ligand>
</feature>
<dbReference type="SMART" id="SM00220">
    <property type="entry name" value="S_TKc"/>
    <property type="match status" value="1"/>
</dbReference>
<dbReference type="GO" id="GO:0004672">
    <property type="term" value="F:protein kinase activity"/>
    <property type="evidence" value="ECO:0007669"/>
    <property type="project" value="InterPro"/>
</dbReference>
<keyword evidence="7" id="KW-0808">Transferase</keyword>
<organism evidence="7">
    <name type="scientific">Toxoplasma gondii (strain ATCC 50861 / VEG)</name>
    <dbReference type="NCBI Taxonomy" id="432359"/>
    <lineage>
        <taxon>Eukaryota</taxon>
        <taxon>Sar</taxon>
        <taxon>Alveolata</taxon>
        <taxon>Apicomplexa</taxon>
        <taxon>Conoidasida</taxon>
        <taxon>Coccidia</taxon>
        <taxon>Eucoccidiorida</taxon>
        <taxon>Eimeriorina</taxon>
        <taxon>Sarcocystidae</taxon>
        <taxon>Toxoplasma</taxon>
    </lineage>
</organism>
<keyword evidence="1 3" id="KW-0547">Nucleotide-binding</keyword>
<feature type="domain" description="Protein kinase" evidence="6">
    <location>
        <begin position="259"/>
        <end position="563"/>
    </location>
</feature>
<dbReference type="PROSITE" id="PS00107">
    <property type="entry name" value="PROTEIN_KINASE_ATP"/>
    <property type="match status" value="1"/>
</dbReference>
<evidence type="ECO:0000256" key="1">
    <source>
        <dbReference type="ARBA" id="ARBA00022741"/>
    </source>
</evidence>
<keyword evidence="5" id="KW-1133">Transmembrane helix</keyword>
<name>A0A0F7V045_TOXGV</name>
<dbReference type="PROSITE" id="PS50011">
    <property type="entry name" value="PROTEIN_KINASE_DOM"/>
    <property type="match status" value="1"/>
</dbReference>
<evidence type="ECO:0000256" key="3">
    <source>
        <dbReference type="PROSITE-ProRule" id="PRU10141"/>
    </source>
</evidence>
<evidence type="ECO:0000256" key="4">
    <source>
        <dbReference type="SAM" id="MobiDB-lite"/>
    </source>
</evidence>
<evidence type="ECO:0000256" key="5">
    <source>
        <dbReference type="SAM" id="Phobius"/>
    </source>
</evidence>
<gene>
    <name evidence="7" type="ORF">BN1205_089705</name>
</gene>
<dbReference type="InterPro" id="IPR000719">
    <property type="entry name" value="Prot_kinase_dom"/>
</dbReference>
<feature type="compositionally biased region" description="Basic and acidic residues" evidence="4">
    <location>
        <begin position="82"/>
        <end position="92"/>
    </location>
</feature>
<proteinExistence type="predicted"/>